<organism evidence="5 6">
    <name type="scientific">Chitinophaga niabensis</name>
    <dbReference type="NCBI Taxonomy" id="536979"/>
    <lineage>
        <taxon>Bacteria</taxon>
        <taxon>Pseudomonadati</taxon>
        <taxon>Bacteroidota</taxon>
        <taxon>Chitinophagia</taxon>
        <taxon>Chitinophagales</taxon>
        <taxon>Chitinophagaceae</taxon>
        <taxon>Chitinophaga</taxon>
    </lineage>
</organism>
<dbReference type="GO" id="GO:0043565">
    <property type="term" value="F:sequence-specific DNA binding"/>
    <property type="evidence" value="ECO:0007669"/>
    <property type="project" value="InterPro"/>
</dbReference>
<keyword evidence="1" id="KW-0805">Transcription regulation</keyword>
<dbReference type="PROSITE" id="PS01124">
    <property type="entry name" value="HTH_ARAC_FAMILY_2"/>
    <property type="match status" value="1"/>
</dbReference>
<dbReference type="AlphaFoldDB" id="A0A1N6DCC7"/>
<dbReference type="InterPro" id="IPR018062">
    <property type="entry name" value="HTH_AraC-typ_CS"/>
</dbReference>
<dbReference type="InterPro" id="IPR014710">
    <property type="entry name" value="RmlC-like_jellyroll"/>
</dbReference>
<evidence type="ECO:0000256" key="1">
    <source>
        <dbReference type="ARBA" id="ARBA00023015"/>
    </source>
</evidence>
<dbReference type="SUPFAM" id="SSF46689">
    <property type="entry name" value="Homeodomain-like"/>
    <property type="match status" value="2"/>
</dbReference>
<protein>
    <submittedName>
        <fullName evidence="5">AraC-type DNA-binding protein</fullName>
    </submittedName>
</protein>
<dbReference type="Gene3D" id="2.60.120.10">
    <property type="entry name" value="Jelly Rolls"/>
    <property type="match status" value="1"/>
</dbReference>
<dbReference type="InterPro" id="IPR018060">
    <property type="entry name" value="HTH_AraC"/>
</dbReference>
<proteinExistence type="predicted"/>
<dbReference type="PROSITE" id="PS00041">
    <property type="entry name" value="HTH_ARAC_FAMILY_1"/>
    <property type="match status" value="1"/>
</dbReference>
<evidence type="ECO:0000313" key="6">
    <source>
        <dbReference type="Proteomes" id="UP000185003"/>
    </source>
</evidence>
<reference evidence="6" key="1">
    <citation type="submission" date="2016-11" db="EMBL/GenBank/DDBJ databases">
        <authorList>
            <person name="Varghese N."/>
            <person name="Submissions S."/>
        </authorList>
    </citation>
    <scope>NUCLEOTIDE SEQUENCE [LARGE SCALE GENOMIC DNA]</scope>
    <source>
        <strain evidence="6">DSM 24787</strain>
    </source>
</reference>
<dbReference type="OrthoDB" id="745435at2"/>
<dbReference type="CDD" id="cd06976">
    <property type="entry name" value="cupin_MtlR-like_N"/>
    <property type="match status" value="1"/>
</dbReference>
<dbReference type="Proteomes" id="UP000185003">
    <property type="component" value="Unassembled WGS sequence"/>
</dbReference>
<keyword evidence="3" id="KW-0804">Transcription</keyword>
<evidence type="ECO:0000256" key="2">
    <source>
        <dbReference type="ARBA" id="ARBA00023125"/>
    </source>
</evidence>
<dbReference type="InterPro" id="IPR011051">
    <property type="entry name" value="RmlC_Cupin_sf"/>
</dbReference>
<dbReference type="EMBL" id="FSRA01000001">
    <property type="protein sequence ID" value="SIN68343.1"/>
    <property type="molecule type" value="Genomic_DNA"/>
</dbReference>
<keyword evidence="2 5" id="KW-0238">DNA-binding</keyword>
<dbReference type="InterPro" id="IPR009057">
    <property type="entry name" value="Homeodomain-like_sf"/>
</dbReference>
<dbReference type="PANTHER" id="PTHR43280:SF27">
    <property type="entry name" value="TRANSCRIPTIONAL REGULATOR MTLR"/>
    <property type="match status" value="1"/>
</dbReference>
<dbReference type="RefSeq" id="WP_074237720.1">
    <property type="nucleotide sequence ID" value="NZ_FSRA01000001.1"/>
</dbReference>
<dbReference type="GO" id="GO:0003700">
    <property type="term" value="F:DNA-binding transcription factor activity"/>
    <property type="evidence" value="ECO:0007669"/>
    <property type="project" value="InterPro"/>
</dbReference>
<name>A0A1N6DCC7_9BACT</name>
<dbReference type="SMART" id="SM00342">
    <property type="entry name" value="HTH_ARAC"/>
    <property type="match status" value="1"/>
</dbReference>
<dbReference type="Pfam" id="PF07883">
    <property type="entry name" value="Cupin_2"/>
    <property type="match status" value="1"/>
</dbReference>
<dbReference type="PANTHER" id="PTHR43280">
    <property type="entry name" value="ARAC-FAMILY TRANSCRIPTIONAL REGULATOR"/>
    <property type="match status" value="1"/>
</dbReference>
<gene>
    <name evidence="5" type="ORF">SAMN04488055_0597</name>
</gene>
<dbReference type="InterPro" id="IPR013096">
    <property type="entry name" value="Cupin_2"/>
</dbReference>
<feature type="domain" description="HTH araC/xylS-type" evidence="4">
    <location>
        <begin position="187"/>
        <end position="285"/>
    </location>
</feature>
<accession>A0A1N6DCC7</accession>
<dbReference type="STRING" id="536979.SAMN04488055_0597"/>
<dbReference type="SUPFAM" id="SSF51182">
    <property type="entry name" value="RmlC-like cupins"/>
    <property type="match status" value="1"/>
</dbReference>
<evidence type="ECO:0000256" key="3">
    <source>
        <dbReference type="ARBA" id="ARBA00023163"/>
    </source>
</evidence>
<keyword evidence="6" id="KW-1185">Reference proteome</keyword>
<evidence type="ECO:0000313" key="5">
    <source>
        <dbReference type="EMBL" id="SIN68343.1"/>
    </source>
</evidence>
<dbReference type="Pfam" id="PF12833">
    <property type="entry name" value="HTH_18"/>
    <property type="match status" value="1"/>
</dbReference>
<evidence type="ECO:0000259" key="4">
    <source>
        <dbReference type="PROSITE" id="PS01124"/>
    </source>
</evidence>
<sequence length="295" mass="33981">MNIHLLKIPLTQEHSFSVRYDVVPHFYDKWHYHPEIELVYIIKGSGQLFIGDNVGHFESGDMLLLGSGLPHLWRSDEKFLKKGSSLKVEAIVIHFLPGCFGEHFFALPENQSIARLLEKAGQGIRIKATAKARVSDMMKKLLPAKRAERIIGLMQILHTIAFSKDTKPVCSKGLLFEYSPMETERLNNIYQYILNNFSRQISLQEIAEVAHLSEQSFCRYFKSRVRKTFSEFLIEIRIGKACKLLAETNKSVAEICYDCGYNSFSNFNRHFKSITGKTPLAHRKYYMDRQEPVLG</sequence>
<dbReference type="Gene3D" id="1.10.10.60">
    <property type="entry name" value="Homeodomain-like"/>
    <property type="match status" value="2"/>
</dbReference>